<reference evidence="1 2" key="1">
    <citation type="submission" date="2019-02" db="EMBL/GenBank/DDBJ databases">
        <title>Deep-cultivation of Planctomycetes and their phenomic and genomic characterization uncovers novel biology.</title>
        <authorList>
            <person name="Wiegand S."/>
            <person name="Jogler M."/>
            <person name="Boedeker C."/>
            <person name="Pinto D."/>
            <person name="Vollmers J."/>
            <person name="Rivas-Marin E."/>
            <person name="Kohn T."/>
            <person name="Peeters S.H."/>
            <person name="Heuer A."/>
            <person name="Rast P."/>
            <person name="Oberbeckmann S."/>
            <person name="Bunk B."/>
            <person name="Jeske O."/>
            <person name="Meyerdierks A."/>
            <person name="Storesund J.E."/>
            <person name="Kallscheuer N."/>
            <person name="Luecker S."/>
            <person name="Lage O.M."/>
            <person name="Pohl T."/>
            <person name="Merkel B.J."/>
            <person name="Hornburger P."/>
            <person name="Mueller R.-W."/>
            <person name="Bruemmer F."/>
            <person name="Labrenz M."/>
            <person name="Spormann A.M."/>
            <person name="Op den Camp H."/>
            <person name="Overmann J."/>
            <person name="Amann R."/>
            <person name="Jetten M.S.M."/>
            <person name="Mascher T."/>
            <person name="Medema M.H."/>
            <person name="Devos D.P."/>
            <person name="Kaster A.-K."/>
            <person name="Ovreas L."/>
            <person name="Rohde M."/>
            <person name="Galperin M.Y."/>
            <person name="Jogler C."/>
        </authorList>
    </citation>
    <scope>NUCLEOTIDE SEQUENCE [LARGE SCALE GENOMIC DNA]</scope>
    <source>
        <strain evidence="1 2">Pan216</strain>
    </source>
</reference>
<organism evidence="1 2">
    <name type="scientific">Kolteria novifilia</name>
    <dbReference type="NCBI Taxonomy" id="2527975"/>
    <lineage>
        <taxon>Bacteria</taxon>
        <taxon>Pseudomonadati</taxon>
        <taxon>Planctomycetota</taxon>
        <taxon>Planctomycetia</taxon>
        <taxon>Kolteriales</taxon>
        <taxon>Kolteriaceae</taxon>
        <taxon>Kolteria</taxon>
    </lineage>
</organism>
<accession>A0A518B7J9</accession>
<evidence type="ECO:0000313" key="1">
    <source>
        <dbReference type="EMBL" id="QDU62948.1"/>
    </source>
</evidence>
<name>A0A518B7J9_9BACT</name>
<sequence>MEMLRARAILLTALVGLALGCSESGPHRFKVTGKATFDGNVIPVGEIRFRPDTEKGGSGPGSVAKIQDGAFTMGLGLVPGPHLATIYGFDGVAFEDVSEGQPLFRPYTTSVDVPDEDIVIDINVPGRMK</sequence>
<proteinExistence type="predicted"/>
<dbReference type="Proteomes" id="UP000317093">
    <property type="component" value="Chromosome"/>
</dbReference>
<evidence type="ECO:0000313" key="2">
    <source>
        <dbReference type="Proteomes" id="UP000317093"/>
    </source>
</evidence>
<evidence type="ECO:0008006" key="3">
    <source>
        <dbReference type="Google" id="ProtNLM"/>
    </source>
</evidence>
<dbReference type="KEGG" id="knv:Pan216_38220"/>
<dbReference type="EMBL" id="CP036279">
    <property type="protein sequence ID" value="QDU62948.1"/>
    <property type="molecule type" value="Genomic_DNA"/>
</dbReference>
<dbReference type="PROSITE" id="PS51257">
    <property type="entry name" value="PROKAR_LIPOPROTEIN"/>
    <property type="match status" value="1"/>
</dbReference>
<dbReference type="AlphaFoldDB" id="A0A518B7J9"/>
<keyword evidence="2" id="KW-1185">Reference proteome</keyword>
<protein>
    <recommendedName>
        <fullName evidence="3">Carboxypeptidase regulatory-like domain-containing protein</fullName>
    </recommendedName>
</protein>
<gene>
    <name evidence="1" type="ORF">Pan216_38220</name>
</gene>